<feature type="compositionally biased region" description="Basic and acidic residues" evidence="5">
    <location>
        <begin position="251"/>
        <end position="275"/>
    </location>
</feature>
<dbReference type="SMART" id="SM00354">
    <property type="entry name" value="HTH_LACI"/>
    <property type="match status" value="1"/>
</dbReference>
<evidence type="ECO:0000259" key="6">
    <source>
        <dbReference type="PROSITE" id="PS50932"/>
    </source>
</evidence>
<dbReference type="CDD" id="cd01392">
    <property type="entry name" value="HTH_LacI"/>
    <property type="match status" value="1"/>
</dbReference>
<keyword evidence="8" id="KW-1185">Reference proteome</keyword>
<evidence type="ECO:0000256" key="1">
    <source>
        <dbReference type="ARBA" id="ARBA00022491"/>
    </source>
</evidence>
<evidence type="ECO:0000256" key="3">
    <source>
        <dbReference type="ARBA" id="ARBA00023125"/>
    </source>
</evidence>
<keyword evidence="2" id="KW-0805">Transcription regulation</keyword>
<keyword evidence="4" id="KW-0804">Transcription</keyword>
<keyword evidence="1" id="KW-0678">Repressor</keyword>
<comment type="caution">
    <text evidence="7">The sequence shown here is derived from an EMBL/GenBank/DDBJ whole genome shotgun (WGS) entry which is preliminary data.</text>
</comment>
<protein>
    <submittedName>
        <fullName evidence="7">LacI family DNA-binding transcriptional regulator</fullName>
    </submittedName>
</protein>
<feature type="domain" description="HTH lacI-type" evidence="6">
    <location>
        <begin position="13"/>
        <end position="69"/>
    </location>
</feature>
<dbReference type="GO" id="GO:0003700">
    <property type="term" value="F:DNA-binding transcription factor activity"/>
    <property type="evidence" value="ECO:0007669"/>
    <property type="project" value="TreeGrafter"/>
</dbReference>
<keyword evidence="3 7" id="KW-0238">DNA-binding</keyword>
<evidence type="ECO:0000256" key="5">
    <source>
        <dbReference type="SAM" id="MobiDB-lite"/>
    </source>
</evidence>
<dbReference type="EMBL" id="JAERWK010000005">
    <property type="protein sequence ID" value="MBM9466448.1"/>
    <property type="molecule type" value="Genomic_DNA"/>
</dbReference>
<dbReference type="Pfam" id="PF00356">
    <property type="entry name" value="LacI"/>
    <property type="match status" value="1"/>
</dbReference>
<proteinExistence type="predicted"/>
<feature type="compositionally biased region" description="Low complexity" evidence="5">
    <location>
        <begin position="276"/>
        <end position="291"/>
    </location>
</feature>
<evidence type="ECO:0000313" key="8">
    <source>
        <dbReference type="Proteomes" id="UP000663792"/>
    </source>
</evidence>
<dbReference type="AlphaFoldDB" id="A0A939BVE9"/>
<gene>
    <name evidence="7" type="ORF">JL106_04030</name>
</gene>
<dbReference type="InterPro" id="IPR010982">
    <property type="entry name" value="Lambda_DNA-bd_dom_sf"/>
</dbReference>
<name>A0A939BVE9_9ACTN</name>
<dbReference type="PROSITE" id="PS00356">
    <property type="entry name" value="HTH_LACI_1"/>
    <property type="match status" value="1"/>
</dbReference>
<evidence type="ECO:0000313" key="7">
    <source>
        <dbReference type="EMBL" id="MBM9466448.1"/>
    </source>
</evidence>
<feature type="region of interest" description="Disordered" evidence="5">
    <location>
        <begin position="217"/>
        <end position="391"/>
    </location>
</feature>
<feature type="compositionally biased region" description="Low complexity" evidence="5">
    <location>
        <begin position="348"/>
        <end position="368"/>
    </location>
</feature>
<dbReference type="InterPro" id="IPR001761">
    <property type="entry name" value="Peripla_BP/Lac1_sug-bd_dom"/>
</dbReference>
<evidence type="ECO:0000256" key="4">
    <source>
        <dbReference type="ARBA" id="ARBA00023163"/>
    </source>
</evidence>
<dbReference type="PANTHER" id="PTHR30146">
    <property type="entry name" value="LACI-RELATED TRANSCRIPTIONAL REPRESSOR"/>
    <property type="match status" value="1"/>
</dbReference>
<sequence length="414" mass="43234">MASPGRSTTPPRVRLRDVAERAGVSQTTASYVLAGRRDMGISATTEQRVRHAAREMDYRPNLMSRGLRTRGSDTIGLLSDVIASEAFAGDIVRGTLATAVLHGHQLFIGESEGSVAVERTLVHSMADRGVKGFVYASMYTRRATISKVLREHPVVLLNCVSTGRALPAVVPAEREAGRAVARVLVDHGHRRIALVGEPAPHTMAAAERLAGIDDVLAPPGAGADRSHRHHLVAGAGPRGSQPVLRGGPPTDRADLPERPDRPGRVPGRRRGEVVHPGRPLGDLLRRLGPGRMAAPRTDQRRDPPLRAGPPRGGATAGTVAVPRHRAGAHAAVRTRVGGAGPDQPNGPTSSTRSTGSPASSAAATSISAVIPQSRSPCGSSNTCRTDHACGPGRTVISAALRASAPTARSSYSAQ</sequence>
<dbReference type="Pfam" id="PF00532">
    <property type="entry name" value="Peripla_BP_1"/>
    <property type="match status" value="1"/>
</dbReference>
<dbReference type="GO" id="GO:0000976">
    <property type="term" value="F:transcription cis-regulatory region binding"/>
    <property type="evidence" value="ECO:0007669"/>
    <property type="project" value="TreeGrafter"/>
</dbReference>
<dbReference type="SUPFAM" id="SSF53822">
    <property type="entry name" value="Periplasmic binding protein-like I"/>
    <property type="match status" value="1"/>
</dbReference>
<feature type="compositionally biased region" description="Polar residues" evidence="5">
    <location>
        <begin position="370"/>
        <end position="383"/>
    </location>
</feature>
<dbReference type="Gene3D" id="3.40.50.2300">
    <property type="match status" value="2"/>
</dbReference>
<dbReference type="InterPro" id="IPR028082">
    <property type="entry name" value="Peripla_BP_I"/>
</dbReference>
<organism evidence="7 8">
    <name type="scientific">Nakamurella leprariae</name>
    <dbReference type="NCBI Taxonomy" id="2803911"/>
    <lineage>
        <taxon>Bacteria</taxon>
        <taxon>Bacillati</taxon>
        <taxon>Actinomycetota</taxon>
        <taxon>Actinomycetes</taxon>
        <taxon>Nakamurellales</taxon>
        <taxon>Nakamurellaceae</taxon>
        <taxon>Nakamurella</taxon>
    </lineage>
</organism>
<dbReference type="Proteomes" id="UP000663792">
    <property type="component" value="Unassembled WGS sequence"/>
</dbReference>
<dbReference type="SUPFAM" id="SSF47413">
    <property type="entry name" value="lambda repressor-like DNA-binding domains"/>
    <property type="match status" value="1"/>
</dbReference>
<dbReference type="Gene3D" id="1.10.260.40">
    <property type="entry name" value="lambda repressor-like DNA-binding domains"/>
    <property type="match status" value="1"/>
</dbReference>
<dbReference type="InterPro" id="IPR000843">
    <property type="entry name" value="HTH_LacI"/>
</dbReference>
<reference evidence="7" key="1">
    <citation type="submission" date="2021-01" db="EMBL/GenBank/DDBJ databases">
        <title>YIM 132084 draft genome.</title>
        <authorList>
            <person name="An D."/>
        </authorList>
    </citation>
    <scope>NUCLEOTIDE SEQUENCE</scope>
    <source>
        <strain evidence="7">YIM 132084</strain>
    </source>
</reference>
<accession>A0A939BVE9</accession>
<dbReference type="PROSITE" id="PS50932">
    <property type="entry name" value="HTH_LACI_2"/>
    <property type="match status" value="1"/>
</dbReference>
<dbReference type="PANTHER" id="PTHR30146:SF148">
    <property type="entry name" value="HTH-TYPE TRANSCRIPTIONAL REPRESSOR PURR-RELATED"/>
    <property type="match status" value="1"/>
</dbReference>
<evidence type="ECO:0000256" key="2">
    <source>
        <dbReference type="ARBA" id="ARBA00023015"/>
    </source>
</evidence>